<keyword evidence="2" id="KW-1003">Cell membrane</keyword>
<feature type="domain" description="Glycosyltransferase RgtA/B/C/D-like" evidence="9">
    <location>
        <begin position="59"/>
        <end position="219"/>
    </location>
</feature>
<name>A0A1H0QYF9_9PSEU</name>
<dbReference type="Proteomes" id="UP000199651">
    <property type="component" value="Unassembled WGS sequence"/>
</dbReference>
<evidence type="ECO:0000259" key="9">
    <source>
        <dbReference type="Pfam" id="PF13231"/>
    </source>
</evidence>
<keyword evidence="11" id="KW-1185">Reference proteome</keyword>
<dbReference type="OrthoDB" id="5166595at2"/>
<organism evidence="10 11">
    <name type="scientific">Actinokineospora alba</name>
    <dbReference type="NCBI Taxonomy" id="504798"/>
    <lineage>
        <taxon>Bacteria</taxon>
        <taxon>Bacillati</taxon>
        <taxon>Actinomycetota</taxon>
        <taxon>Actinomycetes</taxon>
        <taxon>Pseudonocardiales</taxon>
        <taxon>Pseudonocardiaceae</taxon>
        <taxon>Actinokineospora</taxon>
    </lineage>
</organism>
<feature type="transmembrane region" description="Helical" evidence="8">
    <location>
        <begin position="199"/>
        <end position="219"/>
    </location>
</feature>
<feature type="transmembrane region" description="Helical" evidence="8">
    <location>
        <begin position="301"/>
        <end position="318"/>
    </location>
</feature>
<protein>
    <submittedName>
        <fullName evidence="10">Dolichyl-phosphate-mannose-protein mannosyltransferase</fullName>
    </submittedName>
</protein>
<reference evidence="11" key="1">
    <citation type="submission" date="2016-10" db="EMBL/GenBank/DDBJ databases">
        <authorList>
            <person name="Varghese N."/>
            <person name="Submissions S."/>
        </authorList>
    </citation>
    <scope>NUCLEOTIDE SEQUENCE [LARGE SCALE GENOMIC DNA]</scope>
    <source>
        <strain evidence="11">IBRC-M 10655</strain>
    </source>
</reference>
<feature type="transmembrane region" description="Helical" evidence="8">
    <location>
        <begin position="251"/>
        <end position="270"/>
    </location>
</feature>
<feature type="transmembrane region" description="Helical" evidence="8">
    <location>
        <begin position="175"/>
        <end position="192"/>
    </location>
</feature>
<feature type="transmembrane region" description="Helical" evidence="8">
    <location>
        <begin position="79"/>
        <end position="101"/>
    </location>
</feature>
<evidence type="ECO:0000313" key="10">
    <source>
        <dbReference type="EMBL" id="SDP22343.1"/>
    </source>
</evidence>
<sequence length="498" mass="53259">MTDAGVGRTTLPAFATGPVAAVAAVLAAVQLALAGRYGFHRDELYFLVAGDHPAAGYIDQPPLTPLLARASTELFGDTLVGLRAVAILAYVAIVFVVALIARELGADRRAQTVAAVCGAVSSIVLVIGHMVSTATFDMLIWLLVSWFVLRLLRTGDGRWYLPIGAAVGVGMQNKYLILLLVFGLLASVLIVGPRRALVTPWLAAGVGIALLLALPNLWWQVVHGWPQLTVAGGISSKDGLENRLLFVPLQLVYVSPPFVPILVAGLLRLWRAPELRWARAFAVAYPLLAVVVLAIGGKPYYVLPLLIVILAAGAEPAVRWAHTARRRTILAAVIAVSALVNAVATLPLLPPSVVGVVNAMNKEQGEQVGWPTLVQTVSTVWQRIPADQRDRAVIFTQNYGEAGAIDKFGPDYGLPPAHSGHMSYADWGPPADSSDGPVILVHYPSNRAMVRYFRGCSPVARVDNGYGLENDEQGTVVQLCSGTAGSWSSVWASLRHYY</sequence>
<evidence type="ECO:0000256" key="2">
    <source>
        <dbReference type="ARBA" id="ARBA00022475"/>
    </source>
</evidence>
<dbReference type="GO" id="GO:0016763">
    <property type="term" value="F:pentosyltransferase activity"/>
    <property type="evidence" value="ECO:0007669"/>
    <property type="project" value="TreeGrafter"/>
</dbReference>
<evidence type="ECO:0000313" key="11">
    <source>
        <dbReference type="Proteomes" id="UP000199651"/>
    </source>
</evidence>
<accession>A0A1H0QYF9</accession>
<dbReference type="PANTHER" id="PTHR33908:SF11">
    <property type="entry name" value="MEMBRANE PROTEIN"/>
    <property type="match status" value="1"/>
</dbReference>
<dbReference type="AlphaFoldDB" id="A0A1H0QYF9"/>
<dbReference type="PANTHER" id="PTHR33908">
    <property type="entry name" value="MANNOSYLTRANSFERASE YKCB-RELATED"/>
    <property type="match status" value="1"/>
</dbReference>
<feature type="transmembrane region" description="Helical" evidence="8">
    <location>
        <begin position="277"/>
        <end position="295"/>
    </location>
</feature>
<comment type="subcellular location">
    <subcellularLocation>
        <location evidence="1">Cell membrane</location>
        <topology evidence="1">Multi-pass membrane protein</topology>
    </subcellularLocation>
</comment>
<keyword evidence="3 10" id="KW-0328">Glycosyltransferase</keyword>
<proteinExistence type="predicted"/>
<evidence type="ECO:0000256" key="6">
    <source>
        <dbReference type="ARBA" id="ARBA00022989"/>
    </source>
</evidence>
<keyword evidence="7 8" id="KW-0472">Membrane</keyword>
<feature type="transmembrane region" description="Helical" evidence="8">
    <location>
        <begin position="330"/>
        <end position="349"/>
    </location>
</feature>
<dbReference type="GO" id="GO:0005886">
    <property type="term" value="C:plasma membrane"/>
    <property type="evidence" value="ECO:0007669"/>
    <property type="project" value="UniProtKB-SubCell"/>
</dbReference>
<evidence type="ECO:0000256" key="4">
    <source>
        <dbReference type="ARBA" id="ARBA00022679"/>
    </source>
</evidence>
<keyword evidence="4 10" id="KW-0808">Transferase</keyword>
<feature type="transmembrane region" description="Helical" evidence="8">
    <location>
        <begin position="113"/>
        <end position="131"/>
    </location>
</feature>
<dbReference type="GO" id="GO:0009103">
    <property type="term" value="P:lipopolysaccharide biosynthetic process"/>
    <property type="evidence" value="ECO:0007669"/>
    <property type="project" value="UniProtKB-ARBA"/>
</dbReference>
<evidence type="ECO:0000256" key="8">
    <source>
        <dbReference type="SAM" id="Phobius"/>
    </source>
</evidence>
<dbReference type="STRING" id="504798.SAMN05421871_104210"/>
<feature type="transmembrane region" description="Helical" evidence="8">
    <location>
        <begin position="12"/>
        <end position="33"/>
    </location>
</feature>
<dbReference type="Pfam" id="PF13231">
    <property type="entry name" value="PMT_2"/>
    <property type="match status" value="1"/>
</dbReference>
<evidence type="ECO:0000256" key="3">
    <source>
        <dbReference type="ARBA" id="ARBA00022676"/>
    </source>
</evidence>
<dbReference type="EMBL" id="FNJB01000007">
    <property type="protein sequence ID" value="SDP22343.1"/>
    <property type="molecule type" value="Genomic_DNA"/>
</dbReference>
<dbReference type="InterPro" id="IPR050297">
    <property type="entry name" value="LipidA_mod_glycosyltrf_83"/>
</dbReference>
<keyword evidence="5 8" id="KW-0812">Transmembrane</keyword>
<evidence type="ECO:0000256" key="1">
    <source>
        <dbReference type="ARBA" id="ARBA00004651"/>
    </source>
</evidence>
<dbReference type="InterPro" id="IPR038731">
    <property type="entry name" value="RgtA/B/C-like"/>
</dbReference>
<keyword evidence="6 8" id="KW-1133">Transmembrane helix</keyword>
<evidence type="ECO:0000256" key="7">
    <source>
        <dbReference type="ARBA" id="ARBA00023136"/>
    </source>
</evidence>
<gene>
    <name evidence="10" type="ORF">SAMN05192558_107211</name>
</gene>
<evidence type="ECO:0000256" key="5">
    <source>
        <dbReference type="ARBA" id="ARBA00022692"/>
    </source>
</evidence>